<dbReference type="SUPFAM" id="SSF56112">
    <property type="entry name" value="Protein kinase-like (PK-like)"/>
    <property type="match status" value="6"/>
</dbReference>
<feature type="domain" description="Protein kinase" evidence="6">
    <location>
        <begin position="728"/>
        <end position="984"/>
    </location>
</feature>
<dbReference type="InterPro" id="IPR008271">
    <property type="entry name" value="Ser/Thr_kinase_AS"/>
</dbReference>
<comment type="caution">
    <text evidence="7">The sequence shown here is derived from an EMBL/GenBank/DDBJ whole genome shotgun (WGS) entry which is preliminary data.</text>
</comment>
<dbReference type="PROSITE" id="PS50011">
    <property type="entry name" value="PROTEIN_KINASE_DOM"/>
    <property type="match status" value="6"/>
</dbReference>
<evidence type="ECO:0000256" key="5">
    <source>
        <dbReference type="SAM" id="MobiDB-lite"/>
    </source>
</evidence>
<feature type="domain" description="Protein kinase" evidence="6">
    <location>
        <begin position="362"/>
        <end position="649"/>
    </location>
</feature>
<dbReference type="InterPro" id="IPR051681">
    <property type="entry name" value="Ser/Thr_Kinases-Pseudokinases"/>
</dbReference>
<accession>A0ABR2L9V8</accession>
<feature type="domain" description="Protein kinase" evidence="6">
    <location>
        <begin position="16"/>
        <end position="296"/>
    </location>
</feature>
<dbReference type="EMBL" id="JAPFFF010000001">
    <property type="protein sequence ID" value="KAK8900134.1"/>
    <property type="molecule type" value="Genomic_DNA"/>
</dbReference>
<feature type="binding site" evidence="4">
    <location>
        <position position="1408"/>
    </location>
    <ligand>
        <name>ATP</name>
        <dbReference type="ChEBI" id="CHEBI:30616"/>
    </ligand>
</feature>
<gene>
    <name evidence="7" type="ORF">M9Y10_002457</name>
</gene>
<dbReference type="InterPro" id="IPR001245">
    <property type="entry name" value="Ser-Thr/Tyr_kinase_cat_dom"/>
</dbReference>
<dbReference type="SMART" id="SM00220">
    <property type="entry name" value="S_TKc"/>
    <property type="match status" value="5"/>
</dbReference>
<dbReference type="PROSITE" id="PS00108">
    <property type="entry name" value="PROTEIN_KINASE_ST"/>
    <property type="match status" value="3"/>
</dbReference>
<feature type="region of interest" description="Disordered" evidence="5">
    <location>
        <begin position="2065"/>
        <end position="2136"/>
    </location>
</feature>
<keyword evidence="3 4" id="KW-0067">ATP-binding</keyword>
<feature type="region of interest" description="Disordered" evidence="5">
    <location>
        <begin position="2023"/>
        <end position="2049"/>
    </location>
</feature>
<dbReference type="InterPro" id="IPR011009">
    <property type="entry name" value="Kinase-like_dom_sf"/>
</dbReference>
<dbReference type="Pfam" id="PF00069">
    <property type="entry name" value="Pkinase"/>
    <property type="match status" value="4"/>
</dbReference>
<keyword evidence="2 4" id="KW-0547">Nucleotide-binding</keyword>
<evidence type="ECO:0000313" key="7">
    <source>
        <dbReference type="EMBL" id="KAK8900134.1"/>
    </source>
</evidence>
<feature type="compositionally biased region" description="Acidic residues" evidence="5">
    <location>
        <begin position="2025"/>
        <end position="2045"/>
    </location>
</feature>
<evidence type="ECO:0000313" key="8">
    <source>
        <dbReference type="Proteomes" id="UP001470230"/>
    </source>
</evidence>
<proteinExistence type="predicted"/>
<evidence type="ECO:0000256" key="3">
    <source>
        <dbReference type="ARBA" id="ARBA00022840"/>
    </source>
</evidence>
<evidence type="ECO:0000256" key="4">
    <source>
        <dbReference type="PROSITE-ProRule" id="PRU10141"/>
    </source>
</evidence>
<dbReference type="Proteomes" id="UP001470230">
    <property type="component" value="Unassembled WGS sequence"/>
</dbReference>
<feature type="compositionally biased region" description="Basic and acidic residues" evidence="5">
    <location>
        <begin position="2075"/>
        <end position="2088"/>
    </location>
</feature>
<name>A0ABR2L9V8_9EUKA</name>
<dbReference type="InterPro" id="IPR000719">
    <property type="entry name" value="Prot_kinase_dom"/>
</dbReference>
<protein>
    <recommendedName>
        <fullName evidence="6">Protein kinase domain-containing protein</fullName>
    </recommendedName>
</protein>
<feature type="compositionally biased region" description="Basic and acidic residues" evidence="5">
    <location>
        <begin position="2110"/>
        <end position="2136"/>
    </location>
</feature>
<keyword evidence="8" id="KW-1185">Reference proteome</keyword>
<feature type="compositionally biased region" description="Polar residues" evidence="5">
    <location>
        <begin position="2065"/>
        <end position="2074"/>
    </location>
</feature>
<evidence type="ECO:0000256" key="1">
    <source>
        <dbReference type="ARBA" id="ARBA00022527"/>
    </source>
</evidence>
<sequence length="2136" mass="248788">MEVLFASDQFSKLDYFKSERKIYEDERVEIYQIVHEKSKKMYIAKVFNLYPPEKDKLMISYSRINTTNMMIGISRMMNVILKLNHPAILKFIGYCKESFKNTESPMIITEFSSKDTLFQLFEQEYQGIRISDWNDTKKLINIYGIASAMSYLHSHDIIHCDLQPKHIFLDDFYFPKIGGFSSSKEISRPLYSELKGSSIYTAPEVYLYLDYSKASDVYSFAFILFEIISKERPFSEISNDIEIMKSVTYSNKRPELNDLIPPCYKKLIEKCWSNDPKERPTFDEIIFELKTNSEFITEKVDKESYFEYIQSINDSNISFKDSVNFDKLDNEIKRRFFFKIYELKPKKKERKGNLYCDANNKAETNLDLNNFELGDLLTEKDQFYSFYEVVEKETSKQYVLKTPIYEMKNIFRADMINFIREMNIIVKLNHPSILKAIGYNHVGFKDHLNPVAVLDCDCLFSLSYYYENITEAKYKDETNKLIFIYIIALGMAYLHAHGIIHRDLKTSNVVIVKTKSNFYNEEGTMYPKITGFNLAKEVNEKKINNENKIQGTPAYLAPEIITNQEYSKSSDVYAFSFIVYEIMTNRKPYKDDIYIQELFDIVKEEKRPTFEKPIGKAYRQLIEKCWSQDPKDRPTFDEIINELKNNPDFITENVDNEYFHTFVNYIDSYPNSFESDKTIEQLDYIMDNRIDTILDVDININFKPLNNIYETEMNNILLNCDCIDMRKFKFDGYLYKRVFHKTSDVETGCHYLQKIFKIKDDLKKHEFINFMNEFNIIRQLNHPSILKMIGYSPISNDKYYEGIIMVYESAENESMKNIILNETQKLIYIYGIATGMAYLHEHGIIHCDLKPSNIFLDDNNYPKITGLNIAKFIDKSKSSNENKIQGTPAYLAPEIITNQEYSKSSDVYAFSLIVYEIMTNEKPYDKNASITEVFKRVEERERPSFNEHIGKAYRHLITKCWSQNPSKRPTFDSIVKELKNNPDFITEKVDKAEFVKYIEMIDNSKISFDSNKQINQLDDYINSKASILSEYGFDIISDGIYKTEMNNLFYDESVIDMTDFKTEPNKQKDVRKRKLLFIYKKFVSKKTGLVYLGRRGDLVEISVEINRYKKIGQHNAILKYLGYGTRSNSAYILSEYAQYECLKNVLDLEKEGKHLKEWNDTKKLINLYGIASAMSYLNSIGIIHNRLSPDVIFLNEFLFPKLSDFTYSIDLSNQDCFAKKNKAFQRDDNFYIYKNPEFDESAKGDVYSFAIMAYEIITGDSPFDKSLSSLRVLQMKSNDFKLEYKKPIIDCYKNLIEKGISEDPLKRPSFDEIVYDLRTNPDYLIDTVNKEEYFEYIKYIDGCFENQNFEEVDIEIDDNSNIPKLNFSINMKTLNLDNYRKIEKIGKGGFGVVYTVAEKETNNIYAAKVSLRVLDAYSKDLVLNLSREIDIISQLNHPAILKYIGYNPNNFKYKPKPTILTELATNKSLDNVIELESMSCGIHEWDDTKKLINIYGIAAGMSYIHSKNILHRDLKTDNIFLDEFLYPKIGDFGLSKKISENSSDKEFVNPSGYKGTLSYSSPECALSCIYSKKGDVYSYGMIVYMIMVGENPFQGLNQYQFLTKLCKGIHLEFKYYIPHCYRSLIEDCTSTDPDKRPSFSEITKMIEENEEFVTENVDKIEFYDYISYIKENEDNYDSKLKKVSVDTSKIDGTNDENSFKDLFMNLSDYNKLKIVSKRDDSKIYKAQNRETNKLYLANISTNKIKSLSKEEAVNISKEANVFSQLIHPSFLKFIGYSPTNFKNASRPVILTEFASNGTMSDILKLERNYTPVPGWNDTKRLINIYGIASAMSYLHSHEIIHKNLKPENIFLDGYLFPKVGCFNLLNMYSKAANATLQSMAKIKEPPVYSAPEVLQSNEYTKSSDVYAFSFIVYEILFKENSFKNLTSSQLFNEVVNNGNRPEIKKTVPDCYRKLIEKCWSQDPSERLSFDQIVEYLKTEPEFITGKVNKESYLLYIKYMDECKMSIESTNKFIKFSEFIKQKENDENEGSDSNEGNSESESEGSDSNEVLNDASSKIDKIEEAWQSQNNMNNINETEKQPNKAGKIEETSQSQISCKAEGTDQASSSLTRVDKAEHSSDLNKIDEMMPSNPKEEKC</sequence>
<feature type="domain" description="Protein kinase" evidence="6">
    <location>
        <begin position="1709"/>
        <end position="1982"/>
    </location>
</feature>
<keyword evidence="1" id="KW-0808">Transferase</keyword>
<feature type="domain" description="Protein kinase" evidence="6">
    <location>
        <begin position="1379"/>
        <end position="1653"/>
    </location>
</feature>
<dbReference type="PANTHER" id="PTHR44329">
    <property type="entry name" value="SERINE/THREONINE-PROTEIN KINASE TNNI3K-RELATED"/>
    <property type="match status" value="1"/>
</dbReference>
<feature type="domain" description="Protein kinase" evidence="6">
    <location>
        <begin position="1022"/>
        <end position="1324"/>
    </location>
</feature>
<evidence type="ECO:0000259" key="6">
    <source>
        <dbReference type="PROSITE" id="PS50011"/>
    </source>
</evidence>
<organism evidence="7 8">
    <name type="scientific">Tritrichomonas musculus</name>
    <dbReference type="NCBI Taxonomy" id="1915356"/>
    <lineage>
        <taxon>Eukaryota</taxon>
        <taxon>Metamonada</taxon>
        <taxon>Parabasalia</taxon>
        <taxon>Tritrichomonadida</taxon>
        <taxon>Tritrichomonadidae</taxon>
        <taxon>Tritrichomonas</taxon>
    </lineage>
</organism>
<evidence type="ECO:0000256" key="2">
    <source>
        <dbReference type="ARBA" id="ARBA00022741"/>
    </source>
</evidence>
<keyword evidence="1" id="KW-0418">Kinase</keyword>
<dbReference type="PROSITE" id="PS00107">
    <property type="entry name" value="PROTEIN_KINASE_ATP"/>
    <property type="match status" value="1"/>
</dbReference>
<dbReference type="Gene3D" id="1.10.510.10">
    <property type="entry name" value="Transferase(Phosphotransferase) domain 1"/>
    <property type="match status" value="6"/>
</dbReference>
<keyword evidence="1" id="KW-0723">Serine/threonine-protein kinase</keyword>
<dbReference type="InterPro" id="IPR017441">
    <property type="entry name" value="Protein_kinase_ATP_BS"/>
</dbReference>
<dbReference type="Pfam" id="PF07714">
    <property type="entry name" value="PK_Tyr_Ser-Thr"/>
    <property type="match status" value="2"/>
</dbReference>
<reference evidence="7 8" key="1">
    <citation type="submission" date="2024-04" db="EMBL/GenBank/DDBJ databases">
        <title>Tritrichomonas musculus Genome.</title>
        <authorList>
            <person name="Alves-Ferreira E."/>
            <person name="Grigg M."/>
            <person name="Lorenzi H."/>
            <person name="Galac M."/>
        </authorList>
    </citation>
    <scope>NUCLEOTIDE SEQUENCE [LARGE SCALE GENOMIC DNA]</scope>
    <source>
        <strain evidence="7 8">EAF2021</strain>
    </source>
</reference>
<dbReference type="PANTHER" id="PTHR44329:SF214">
    <property type="entry name" value="PROTEIN KINASE DOMAIN-CONTAINING PROTEIN"/>
    <property type="match status" value="1"/>
</dbReference>